<dbReference type="STRING" id="1076937.SAMN04488120_101301"/>
<evidence type="ECO:0000313" key="3">
    <source>
        <dbReference type="EMBL" id="SFF27007.1"/>
    </source>
</evidence>
<dbReference type="AlphaFoldDB" id="A0A1I2HDJ8"/>
<evidence type="ECO:0000259" key="1">
    <source>
        <dbReference type="Pfam" id="PF07287"/>
    </source>
</evidence>
<feature type="domain" description="AtuA-like ferredoxin-fold" evidence="2">
    <location>
        <begin position="486"/>
        <end position="584"/>
    </location>
</feature>
<organism evidence="3 4">
    <name type="scientific">Fontimonas thermophila</name>
    <dbReference type="NCBI Taxonomy" id="1076937"/>
    <lineage>
        <taxon>Bacteria</taxon>
        <taxon>Pseudomonadati</taxon>
        <taxon>Pseudomonadota</taxon>
        <taxon>Gammaproteobacteria</taxon>
        <taxon>Nevskiales</taxon>
        <taxon>Nevskiaceae</taxon>
        <taxon>Fontimonas</taxon>
    </lineage>
</organism>
<dbReference type="RefSeq" id="WP_091530564.1">
    <property type="nucleotide sequence ID" value="NZ_FOOC01000001.1"/>
</dbReference>
<sequence>MRDLVRIGCGAGFWGDSAEGPRQLVNSGQIDYLVLDYLAEITMSLLARARAKDPNAGYATDFPAVLAELAPQLKTRGIRVVTNAGGVNPQACKAAIDEKLKALGIALKVAVVTGDDLLPRAEALRDAGIREMFSGAPMPPKLWSMNAYLGAFPIAAALDAGADIVLTGRCVDSAIVLGPLIHEFKWRADEFDKLSAGSLAGHVLECGVQATGGICTDWEAVAADWDRMGFPIAECRPDGSFVLTKPAGTGGRIVPETVAEQIVYEVGDPSAYVLPDVICDWRDVRLAPVGPDRVEVRGAKGRAPSAYYKVSATYQDGFRATGTMLIGGIDAVRKAHAVAEAILKRTRRMFAERNWPDYQRTDVEVLGAEANWGAHARRGDTREVILKIAVHHADAKALELFGREFIPPATAMAQGITGFSGGRPSPTPLVRLFSCLVPKHEVRIEVDGQPFRENLQIAHASADAPPPAPVAAPPPAPAPVADGTCVPLIRLAYGRSGDKGDTANIGVLARKPDYLPILREQLTAAAVQAYFAHFVHGRVERYEWPGLCGFNFVLHEALGGGGMASLRYDPQGKMLAQILMDFPIRVPAGWL</sequence>
<proteinExistence type="predicted"/>
<feature type="domain" description="Acyclic terpene utilisation N-terminal" evidence="1">
    <location>
        <begin position="5"/>
        <end position="446"/>
    </location>
</feature>
<evidence type="ECO:0000259" key="2">
    <source>
        <dbReference type="Pfam" id="PF23544"/>
    </source>
</evidence>
<dbReference type="EMBL" id="FOOC01000001">
    <property type="protein sequence ID" value="SFF27007.1"/>
    <property type="molecule type" value="Genomic_DNA"/>
</dbReference>
<gene>
    <name evidence="3" type="ORF">SAMN04488120_101301</name>
</gene>
<dbReference type="PANTHER" id="PTHR47708:SF2">
    <property type="entry name" value="SI:CH73-132F6.5"/>
    <property type="match status" value="1"/>
</dbReference>
<dbReference type="PANTHER" id="PTHR47708">
    <property type="match status" value="1"/>
</dbReference>
<reference evidence="3 4" key="1">
    <citation type="submission" date="2016-10" db="EMBL/GenBank/DDBJ databases">
        <authorList>
            <person name="de Groot N.N."/>
        </authorList>
    </citation>
    <scope>NUCLEOTIDE SEQUENCE [LARGE SCALE GENOMIC DNA]</scope>
    <source>
        <strain evidence="3 4">DSM 23609</strain>
    </source>
</reference>
<keyword evidence="4" id="KW-1185">Reference proteome</keyword>
<evidence type="ECO:0000313" key="4">
    <source>
        <dbReference type="Proteomes" id="UP000199771"/>
    </source>
</evidence>
<dbReference type="Pfam" id="PF23544">
    <property type="entry name" value="AtuA_ferredoxin"/>
    <property type="match status" value="1"/>
</dbReference>
<dbReference type="InterPro" id="IPR056362">
    <property type="entry name" value="AtuA-like_ferredoxin_dom"/>
</dbReference>
<dbReference type="Proteomes" id="UP000199771">
    <property type="component" value="Unassembled WGS sequence"/>
</dbReference>
<protein>
    <recommendedName>
        <fullName evidence="5">Terpene utilization protein AtuA</fullName>
    </recommendedName>
</protein>
<evidence type="ECO:0008006" key="5">
    <source>
        <dbReference type="Google" id="ProtNLM"/>
    </source>
</evidence>
<dbReference type="Pfam" id="PF07287">
    <property type="entry name" value="AtuA"/>
    <property type="match status" value="1"/>
</dbReference>
<name>A0A1I2HDJ8_9GAMM</name>
<dbReference type="InterPro" id="IPR010839">
    <property type="entry name" value="AtuA_N"/>
</dbReference>
<accession>A0A1I2HDJ8</accession>
<dbReference type="OrthoDB" id="9763456at2"/>